<accession>A0A1D2AAH3</accession>
<feature type="compositionally biased region" description="Acidic residues" evidence="1">
    <location>
        <begin position="135"/>
        <end position="162"/>
    </location>
</feature>
<sequence length="510" mass="52739">MADDLSHGEEATASRLEDPATKTVDQEYEAPTSSDEVVSSDVGIGEAGDTAELSDGSNVVLTLSGDPPTLRSTAIHCSSSDSAPSPDEPPDSQKSDAAEGVSSAAKSQQTGSEEDEAAASSEDAAPVQQAQGPESDLDEFGEFDDFVEEFQEAEVLDQEPDATEAQRSSTGVPEASPCDPFKDATGGVVDDRFLQDLLYPGAGLCAAPSLDELEAAYPGLRAWDPRHVTLDTEPPMPLWQHLPAGARFLNSMGLPVPKTAQTSQGRLEGRFSWGHKSALPPAPHEVAGVPSQKAAEGDQDLPEHTLQEAWSSEHWVEHEETSEESGGNPDSSAAVGGSTHAGEASMGGTSTAGEGGGASASLMEPFLAGNGPPVGREAGAGQALEPVVEPTLADREFQSLSREAAAIGDLSEDWSNFEEAPVEGVPESLPVGLGGDTIVPYFSEPAAKTDPPTDMLGAGTSSVIQPDMRDSVNGAPKDLPSDSPHPALAILDSLPDLSHLLSDDAVPPAP</sequence>
<organism evidence="2">
    <name type="scientific">Auxenochlorella protothecoides</name>
    <name type="common">Green microalga</name>
    <name type="synonym">Chlorella protothecoides</name>
    <dbReference type="NCBI Taxonomy" id="3075"/>
    <lineage>
        <taxon>Eukaryota</taxon>
        <taxon>Viridiplantae</taxon>
        <taxon>Chlorophyta</taxon>
        <taxon>core chlorophytes</taxon>
        <taxon>Trebouxiophyceae</taxon>
        <taxon>Chlorellales</taxon>
        <taxon>Chlorellaceae</taxon>
        <taxon>Auxenochlorella</taxon>
    </lineage>
</organism>
<feature type="region of interest" description="Disordered" evidence="1">
    <location>
        <begin position="272"/>
        <end position="300"/>
    </location>
</feature>
<name>A0A1D2AAH3_AUXPR</name>
<evidence type="ECO:0000313" key="2">
    <source>
        <dbReference type="EMBL" id="JAT76168.1"/>
    </source>
</evidence>
<gene>
    <name evidence="2" type="ORF">g.38757</name>
</gene>
<feature type="region of interest" description="Disordered" evidence="1">
    <location>
        <begin position="1"/>
        <end position="185"/>
    </location>
</feature>
<proteinExistence type="predicted"/>
<reference evidence="2" key="1">
    <citation type="submission" date="2015-08" db="EMBL/GenBank/DDBJ databases">
        <authorList>
            <person name="Babu N.S."/>
            <person name="Beckwith C.J."/>
            <person name="Beseler K.G."/>
            <person name="Brison A."/>
            <person name="Carone J.V."/>
            <person name="Caskin T.P."/>
            <person name="Diamond M."/>
            <person name="Durham M.E."/>
            <person name="Foxe J.M."/>
            <person name="Go M."/>
            <person name="Henderson B.A."/>
            <person name="Jones I.B."/>
            <person name="McGettigan J.A."/>
            <person name="Micheletti S.J."/>
            <person name="Nasrallah M.E."/>
            <person name="Ortiz D."/>
            <person name="Piller C.R."/>
            <person name="Privatt S.R."/>
            <person name="Schneider S.L."/>
            <person name="Sharp S."/>
            <person name="Smith T.C."/>
            <person name="Stanton J.D."/>
            <person name="Ullery H.E."/>
            <person name="Wilson R.J."/>
            <person name="Serrano M.G."/>
            <person name="Buck G."/>
            <person name="Lee V."/>
            <person name="Wang Y."/>
            <person name="Carvalho R."/>
            <person name="Voegtly L."/>
            <person name="Shi R."/>
            <person name="Duckworth R."/>
            <person name="Johnson A."/>
            <person name="Loviza R."/>
            <person name="Walstead R."/>
            <person name="Shah Z."/>
            <person name="Kiflezghi M."/>
            <person name="Wade K."/>
            <person name="Ball S.L."/>
            <person name="Bradley K.W."/>
            <person name="Asai D.J."/>
            <person name="Bowman C.A."/>
            <person name="Russell D.A."/>
            <person name="Pope W.H."/>
            <person name="Jacobs-Sera D."/>
            <person name="Hendrix R.W."/>
            <person name="Hatfull G.F."/>
        </authorList>
    </citation>
    <scope>NUCLEOTIDE SEQUENCE</scope>
</reference>
<protein>
    <submittedName>
        <fullName evidence="2">Uncharacterized protein</fullName>
    </submittedName>
</protein>
<dbReference type="EMBL" id="GDKF01002454">
    <property type="protein sequence ID" value="JAT76168.1"/>
    <property type="molecule type" value="Transcribed_RNA"/>
</dbReference>
<feature type="region of interest" description="Disordered" evidence="1">
    <location>
        <begin position="442"/>
        <end position="489"/>
    </location>
</feature>
<feature type="compositionally biased region" description="Basic and acidic residues" evidence="1">
    <location>
        <begin position="1"/>
        <end position="20"/>
    </location>
</feature>
<evidence type="ECO:0000256" key="1">
    <source>
        <dbReference type="SAM" id="MobiDB-lite"/>
    </source>
</evidence>
<dbReference type="AlphaFoldDB" id="A0A1D2AAH3"/>
<feature type="region of interest" description="Disordered" evidence="1">
    <location>
        <begin position="313"/>
        <end position="379"/>
    </location>
</feature>